<evidence type="ECO:0000313" key="3">
    <source>
        <dbReference type="Proteomes" id="UP001162780"/>
    </source>
</evidence>
<dbReference type="PANTHER" id="PTHR47396">
    <property type="entry name" value="TYPE I RESTRICTION ENZYME ECOKI R PROTEIN"/>
    <property type="match status" value="1"/>
</dbReference>
<dbReference type="GO" id="GO:0004386">
    <property type="term" value="F:helicase activity"/>
    <property type="evidence" value="ECO:0007669"/>
    <property type="project" value="UniProtKB-KW"/>
</dbReference>
<organism evidence="2 3">
    <name type="scientific">Methylomonas rapida</name>
    <dbReference type="NCBI Taxonomy" id="2963939"/>
    <lineage>
        <taxon>Bacteria</taxon>
        <taxon>Pseudomonadati</taxon>
        <taxon>Pseudomonadota</taxon>
        <taxon>Gammaproteobacteria</taxon>
        <taxon>Methylococcales</taxon>
        <taxon>Methylococcaceae</taxon>
        <taxon>Methylomonas</taxon>
    </lineage>
</organism>
<evidence type="ECO:0000313" key="2">
    <source>
        <dbReference type="EMBL" id="WAR44712.1"/>
    </source>
</evidence>
<dbReference type="InterPro" id="IPR050742">
    <property type="entry name" value="Helicase_Restrict-Modif_Enz"/>
</dbReference>
<keyword evidence="2" id="KW-0347">Helicase</keyword>
<dbReference type="PROSITE" id="PS51192">
    <property type="entry name" value="HELICASE_ATP_BIND_1"/>
    <property type="match status" value="1"/>
</dbReference>
<accession>A0ABY7GHH6</accession>
<keyword evidence="2" id="KW-0547">Nucleotide-binding</keyword>
<dbReference type="InterPro" id="IPR027417">
    <property type="entry name" value="P-loop_NTPase"/>
</dbReference>
<dbReference type="RefSeq" id="WP_255189685.1">
    <property type="nucleotide sequence ID" value="NZ_CP113517.1"/>
</dbReference>
<dbReference type="PANTHER" id="PTHR47396:SF1">
    <property type="entry name" value="ATP-DEPENDENT HELICASE IRC3-RELATED"/>
    <property type="match status" value="1"/>
</dbReference>
<reference evidence="2" key="1">
    <citation type="submission" date="2022-11" db="EMBL/GenBank/DDBJ databases">
        <title>Methylomonas rapida sp. nov., Carotenoid-Producing Obligate Methanotrophs with High Growth Characteristics and Biotechnological Potential.</title>
        <authorList>
            <person name="Tikhonova E.N."/>
            <person name="Suleimanov R.Z."/>
            <person name="Miroshnikov K."/>
            <person name="Oshkin I.Y."/>
            <person name="Belova S.E."/>
            <person name="Danilova O.V."/>
            <person name="Ashikhmin A."/>
            <person name="Konopkin A."/>
            <person name="But S.Y."/>
            <person name="Khmelenina V.N."/>
            <person name="Kuznetsov N."/>
            <person name="Pimenov N.V."/>
            <person name="Dedysh S.N."/>
        </authorList>
    </citation>
    <scope>NUCLEOTIDE SEQUENCE</scope>
    <source>
        <strain evidence="2">MP1</strain>
    </source>
</reference>
<dbReference type="InterPro" id="IPR014001">
    <property type="entry name" value="Helicase_ATP-bd"/>
</dbReference>
<evidence type="ECO:0000259" key="1">
    <source>
        <dbReference type="PROSITE" id="PS51192"/>
    </source>
</evidence>
<keyword evidence="2" id="KW-0067">ATP-binding</keyword>
<proteinExistence type="predicted"/>
<dbReference type="InterPro" id="IPR006935">
    <property type="entry name" value="Helicase/UvrB_N"/>
</dbReference>
<dbReference type="Proteomes" id="UP001162780">
    <property type="component" value="Chromosome"/>
</dbReference>
<dbReference type="Gene3D" id="3.40.50.300">
    <property type="entry name" value="P-loop containing nucleotide triphosphate hydrolases"/>
    <property type="match status" value="2"/>
</dbReference>
<name>A0ABY7GHH6_9GAMM</name>
<protein>
    <submittedName>
        <fullName evidence="2">DEAD/DEAH box helicase</fullName>
    </submittedName>
</protein>
<keyword evidence="3" id="KW-1185">Reference proteome</keyword>
<dbReference type="CDD" id="cd17926">
    <property type="entry name" value="DEXHc_RE"/>
    <property type="match status" value="1"/>
</dbReference>
<dbReference type="SMART" id="SM00490">
    <property type="entry name" value="HELICc"/>
    <property type="match status" value="1"/>
</dbReference>
<dbReference type="Pfam" id="PF00271">
    <property type="entry name" value="Helicase_C"/>
    <property type="match status" value="1"/>
</dbReference>
<keyword evidence="2" id="KW-0378">Hydrolase</keyword>
<dbReference type="Pfam" id="PF04851">
    <property type="entry name" value="ResIII"/>
    <property type="match status" value="1"/>
</dbReference>
<sequence length="381" mass="41442">MPELFTAGAVIDDQRRTVAAQISFTGQLRDYQQRFVSNAMQAGGGVMVAATGSGKTVSGIALAAQLQQRCLILVKSKDLAEQWRAAIEQFTGLNAGLIGSGKDTEGEQFTIATVQTLVKRDLSRLNYGMAIADECHNAPASQFYQVINGLNCRYKFGLSATPQRRDGLEMMIHAALGPIVAEIKPSEVEGAVLPVVVSVLHYQLQGNPQSWQQFNKLLAEDNHRNQLIVNRAIRASLTTGTAILTSTIEHAERLHQIINQHGRESLLLHGQLPAKVRAERMAAAANYPIIVGTLSLLSEGIDWPHVGAVVFAAPVSAEVKREAPAATRLLQSIGRARRPFPGKKCAYVLDIVDKCAFGFSAARKRGVIYRKNGFEVRNHGN</sequence>
<dbReference type="EMBL" id="CP113517">
    <property type="protein sequence ID" value="WAR44712.1"/>
    <property type="molecule type" value="Genomic_DNA"/>
</dbReference>
<dbReference type="SMART" id="SM00487">
    <property type="entry name" value="DEXDc"/>
    <property type="match status" value="1"/>
</dbReference>
<dbReference type="SUPFAM" id="SSF52540">
    <property type="entry name" value="P-loop containing nucleoside triphosphate hydrolases"/>
    <property type="match status" value="2"/>
</dbReference>
<feature type="domain" description="Helicase ATP-binding" evidence="1">
    <location>
        <begin position="36"/>
        <end position="180"/>
    </location>
</feature>
<gene>
    <name evidence="2" type="ORF">NM686_020615</name>
</gene>
<dbReference type="InterPro" id="IPR001650">
    <property type="entry name" value="Helicase_C-like"/>
</dbReference>